<gene>
    <name evidence="1" type="ORF">C7383_11016</name>
</gene>
<reference evidence="1 2" key="1">
    <citation type="submission" date="2018-05" db="EMBL/GenBank/DDBJ databases">
        <authorList>
            <person name="Goeker M."/>
            <person name="Huntemann M."/>
            <person name="Clum A."/>
            <person name="Pillay M."/>
            <person name="Palaniappan K."/>
            <person name="Varghese N."/>
            <person name="Mikhailova N."/>
            <person name="Stamatis D."/>
            <person name="Reddy T."/>
            <person name="Daum C."/>
            <person name="Shapiro N."/>
            <person name="Ivanova N."/>
            <person name="Kyrpides N."/>
            <person name="Woyke T."/>
        </authorList>
    </citation>
    <scope>NUCLEOTIDE SEQUENCE [LARGE SCALE GENOMIC DNA]</scope>
    <source>
        <strain evidence="1 2">DSM 26524</strain>
    </source>
</reference>
<dbReference type="AlphaFoldDB" id="A0AB73T1I0"/>
<proteinExistence type="predicted"/>
<name>A0AB73T1I0_9FIRM</name>
<dbReference type="Proteomes" id="UP000245412">
    <property type="component" value="Unassembled WGS sequence"/>
</dbReference>
<organism evidence="1 2">
    <name type="scientific">Murimonas intestini</name>
    <dbReference type="NCBI Taxonomy" id="1337051"/>
    <lineage>
        <taxon>Bacteria</taxon>
        <taxon>Bacillati</taxon>
        <taxon>Bacillota</taxon>
        <taxon>Clostridia</taxon>
        <taxon>Lachnospirales</taxon>
        <taxon>Lachnospiraceae</taxon>
        <taxon>Murimonas</taxon>
    </lineage>
</organism>
<protein>
    <submittedName>
        <fullName evidence="1">Uncharacterized protein</fullName>
    </submittedName>
</protein>
<evidence type="ECO:0000313" key="1">
    <source>
        <dbReference type="EMBL" id="PWJ73981.1"/>
    </source>
</evidence>
<accession>A0AB73T1I0</accession>
<dbReference type="EMBL" id="QGGY01000010">
    <property type="protein sequence ID" value="PWJ73981.1"/>
    <property type="molecule type" value="Genomic_DNA"/>
</dbReference>
<comment type="caution">
    <text evidence="1">The sequence shown here is derived from an EMBL/GenBank/DDBJ whole genome shotgun (WGS) entry which is preliminary data.</text>
</comment>
<dbReference type="RefSeq" id="WP_109747330.1">
    <property type="nucleotide sequence ID" value="NZ_CABJAT010000008.1"/>
</dbReference>
<keyword evidence="2" id="KW-1185">Reference proteome</keyword>
<sequence length="75" mass="8875">MQEYEAVWEIFNQCANNQMRDVFIDEVKTDDPELFIKDKFKGRDVSYEKTVLEDGTVIFDILASGLKQKYTFTRI</sequence>
<evidence type="ECO:0000313" key="2">
    <source>
        <dbReference type="Proteomes" id="UP000245412"/>
    </source>
</evidence>